<evidence type="ECO:0000313" key="7">
    <source>
        <dbReference type="EMBL" id="MBU5592868.1"/>
    </source>
</evidence>
<keyword evidence="8" id="KW-1185">Reference proteome</keyword>
<dbReference type="PANTHER" id="PTHR30582:SF24">
    <property type="entry name" value="L,D-TRANSPEPTIDASE ERFK_SRFK-RELATED"/>
    <property type="match status" value="1"/>
</dbReference>
<comment type="caution">
    <text evidence="7">The sequence shown here is derived from an EMBL/GenBank/DDBJ whole genome shotgun (WGS) entry which is preliminary data.</text>
</comment>
<dbReference type="Pfam" id="PF01471">
    <property type="entry name" value="PG_binding_1"/>
    <property type="match status" value="1"/>
</dbReference>
<keyword evidence="5" id="KW-0472">Membrane</keyword>
<dbReference type="RefSeq" id="WP_216457565.1">
    <property type="nucleotide sequence ID" value="NZ_JAHLQL010000005.1"/>
</dbReference>
<dbReference type="Pfam" id="PF03734">
    <property type="entry name" value="YkuD"/>
    <property type="match status" value="1"/>
</dbReference>
<keyword evidence="5" id="KW-0812">Transmembrane</keyword>
<dbReference type="PROSITE" id="PS52029">
    <property type="entry name" value="LD_TPASE"/>
    <property type="match status" value="1"/>
</dbReference>
<organism evidence="7 8">
    <name type="scientific">Clostridium simiarum</name>
    <dbReference type="NCBI Taxonomy" id="2841506"/>
    <lineage>
        <taxon>Bacteria</taxon>
        <taxon>Bacillati</taxon>
        <taxon>Bacillota</taxon>
        <taxon>Clostridia</taxon>
        <taxon>Eubacteriales</taxon>
        <taxon>Clostridiaceae</taxon>
        <taxon>Clostridium</taxon>
    </lineage>
</organism>
<evidence type="ECO:0000256" key="1">
    <source>
        <dbReference type="ARBA" id="ARBA00005992"/>
    </source>
</evidence>
<comment type="similarity">
    <text evidence="1">Belongs to the YkuD family.</text>
</comment>
<dbReference type="Proteomes" id="UP000736583">
    <property type="component" value="Unassembled WGS sequence"/>
</dbReference>
<keyword evidence="3" id="KW-0378">Hydrolase</keyword>
<evidence type="ECO:0000256" key="5">
    <source>
        <dbReference type="SAM" id="Phobius"/>
    </source>
</evidence>
<feature type="active site" description="Nucleophile" evidence="4">
    <location>
        <position position="137"/>
    </location>
</feature>
<keyword evidence="2" id="KW-0808">Transferase</keyword>
<dbReference type="PANTHER" id="PTHR30582">
    <property type="entry name" value="L,D-TRANSPEPTIDASE"/>
    <property type="match status" value="1"/>
</dbReference>
<gene>
    <name evidence="7" type="ORF">KQI89_14030</name>
</gene>
<sequence>MFKKPLPFFYKIIFVLVIILSFEIILIYKSYSKYENIKTKDLGVQNLNKKRPMVIVVDITTNTLSVFQEGNLIKTYRCAGGKPSTPSPIGTWKIISKDTWGEGFGGRWMGFNVPWGKYGIHGTIYPNSIGWNSSKGCIRMKNDDVAELYEYVPIGTNVIIWGGPFGAFGEYLRSIKPGMTGSDVYALQQILKEKGYFKGYINGVYGEDLKYAIHKYQKDNKMPISDEINMNFYNRLGIYLID</sequence>
<evidence type="ECO:0000256" key="4">
    <source>
        <dbReference type="PROSITE-ProRule" id="PRU01373"/>
    </source>
</evidence>
<dbReference type="InterPro" id="IPR050979">
    <property type="entry name" value="LD-transpeptidase"/>
</dbReference>
<dbReference type="InterPro" id="IPR005490">
    <property type="entry name" value="LD_TPept_cat_dom"/>
</dbReference>
<keyword evidence="4" id="KW-0961">Cell wall biogenesis/degradation</keyword>
<reference evidence="7 8" key="1">
    <citation type="submission" date="2021-06" db="EMBL/GenBank/DDBJ databases">
        <authorList>
            <person name="Sun Q."/>
            <person name="Li D."/>
        </authorList>
    </citation>
    <scope>NUCLEOTIDE SEQUENCE [LARGE SCALE GENOMIC DNA]</scope>
    <source>
        <strain evidence="7 8">MSJ-4</strain>
    </source>
</reference>
<feature type="active site" description="Proton donor/acceptor" evidence="4">
    <location>
        <position position="121"/>
    </location>
</feature>
<keyword evidence="2" id="KW-0328">Glycosyltransferase</keyword>
<dbReference type="EMBL" id="JAHLQL010000005">
    <property type="protein sequence ID" value="MBU5592868.1"/>
    <property type="molecule type" value="Genomic_DNA"/>
</dbReference>
<keyword evidence="5" id="KW-1133">Transmembrane helix</keyword>
<evidence type="ECO:0000313" key="8">
    <source>
        <dbReference type="Proteomes" id="UP000736583"/>
    </source>
</evidence>
<keyword evidence="4" id="KW-0573">Peptidoglycan synthesis</keyword>
<protein>
    <submittedName>
        <fullName evidence="7">L,D-transpeptidase family protein</fullName>
    </submittedName>
</protein>
<accession>A0ABS6F5L8</accession>
<keyword evidence="4" id="KW-0133">Cell shape</keyword>
<proteinExistence type="inferred from homology"/>
<feature type="domain" description="L,D-TPase catalytic" evidence="6">
    <location>
        <begin position="53"/>
        <end position="161"/>
    </location>
</feature>
<evidence type="ECO:0000256" key="3">
    <source>
        <dbReference type="ARBA" id="ARBA00022801"/>
    </source>
</evidence>
<evidence type="ECO:0000259" key="6">
    <source>
        <dbReference type="PROSITE" id="PS52029"/>
    </source>
</evidence>
<feature type="transmembrane region" description="Helical" evidence="5">
    <location>
        <begin position="6"/>
        <end position="28"/>
    </location>
</feature>
<comment type="pathway">
    <text evidence="4">Cell wall biogenesis; peptidoglycan biosynthesis.</text>
</comment>
<dbReference type="CDD" id="cd16913">
    <property type="entry name" value="YkuD_like"/>
    <property type="match status" value="1"/>
</dbReference>
<name>A0ABS6F5L8_9CLOT</name>
<evidence type="ECO:0000256" key="2">
    <source>
        <dbReference type="ARBA" id="ARBA00022676"/>
    </source>
</evidence>
<dbReference type="InterPro" id="IPR002477">
    <property type="entry name" value="Peptidoglycan-bd-like"/>
</dbReference>